<dbReference type="GO" id="GO:0046872">
    <property type="term" value="F:metal ion binding"/>
    <property type="evidence" value="ECO:0007669"/>
    <property type="project" value="UniProtKB-KW"/>
</dbReference>
<evidence type="ECO:0000313" key="7">
    <source>
        <dbReference type="EMBL" id="CTQ66101.1"/>
    </source>
</evidence>
<gene>
    <name evidence="7" type="primary">cycB_1</name>
    <name evidence="7" type="ORF">LA5096_00967</name>
</gene>
<accession>A0A0M6ZV45</accession>
<organism evidence="7 8">
    <name type="scientific">Roseibium album</name>
    <dbReference type="NCBI Taxonomy" id="311410"/>
    <lineage>
        <taxon>Bacteria</taxon>
        <taxon>Pseudomonadati</taxon>
        <taxon>Pseudomonadota</taxon>
        <taxon>Alphaproteobacteria</taxon>
        <taxon>Hyphomicrobiales</taxon>
        <taxon>Stappiaceae</taxon>
        <taxon>Roseibium</taxon>
    </lineage>
</organism>
<dbReference type="InterPro" id="IPR036909">
    <property type="entry name" value="Cyt_c-like_dom_sf"/>
</dbReference>
<dbReference type="AlphaFoldDB" id="A0A0M6ZV45"/>
<evidence type="ECO:0000313" key="8">
    <source>
        <dbReference type="Proteomes" id="UP000049983"/>
    </source>
</evidence>
<dbReference type="PROSITE" id="PS51007">
    <property type="entry name" value="CYTC"/>
    <property type="match status" value="1"/>
</dbReference>
<evidence type="ECO:0000259" key="6">
    <source>
        <dbReference type="PROSITE" id="PS51007"/>
    </source>
</evidence>
<evidence type="ECO:0000256" key="2">
    <source>
        <dbReference type="ARBA" id="ARBA00022723"/>
    </source>
</evidence>
<name>A0A0M6ZV45_9HYPH</name>
<evidence type="ECO:0000256" key="1">
    <source>
        <dbReference type="ARBA" id="ARBA00022617"/>
    </source>
</evidence>
<keyword evidence="3 4" id="KW-0408">Iron</keyword>
<feature type="signal peptide" evidence="5">
    <location>
        <begin position="1"/>
        <end position="39"/>
    </location>
</feature>
<dbReference type="GeneID" id="97668403"/>
<dbReference type="Gene3D" id="1.10.760.10">
    <property type="entry name" value="Cytochrome c-like domain"/>
    <property type="match status" value="1"/>
</dbReference>
<dbReference type="EMBL" id="CXWC01000002">
    <property type="protein sequence ID" value="CTQ66101.1"/>
    <property type="molecule type" value="Genomic_DNA"/>
</dbReference>
<dbReference type="Pfam" id="PF13442">
    <property type="entry name" value="Cytochrome_CBB3"/>
    <property type="match status" value="1"/>
</dbReference>
<dbReference type="InterPro" id="IPR009056">
    <property type="entry name" value="Cyt_c-like_dom"/>
</dbReference>
<feature type="chain" id="PRO_5009787886" evidence="5">
    <location>
        <begin position="40"/>
        <end position="122"/>
    </location>
</feature>
<dbReference type="SUPFAM" id="SSF46626">
    <property type="entry name" value="Cytochrome c"/>
    <property type="match status" value="1"/>
</dbReference>
<keyword evidence="8" id="KW-1185">Reference proteome</keyword>
<dbReference type="GO" id="GO:0020037">
    <property type="term" value="F:heme binding"/>
    <property type="evidence" value="ECO:0007669"/>
    <property type="project" value="InterPro"/>
</dbReference>
<dbReference type="GO" id="GO:0009055">
    <property type="term" value="F:electron transfer activity"/>
    <property type="evidence" value="ECO:0007669"/>
    <property type="project" value="InterPro"/>
</dbReference>
<evidence type="ECO:0000256" key="4">
    <source>
        <dbReference type="PROSITE-ProRule" id="PRU00433"/>
    </source>
</evidence>
<reference evidence="8" key="1">
    <citation type="submission" date="2015-07" db="EMBL/GenBank/DDBJ databases">
        <authorList>
            <person name="Rodrigo-Torres Lidia"/>
            <person name="Arahal R.David."/>
        </authorList>
    </citation>
    <scope>NUCLEOTIDE SEQUENCE [LARGE SCALE GENOMIC DNA]</scope>
    <source>
        <strain evidence="8">CECT 5096</strain>
    </source>
</reference>
<dbReference type="Proteomes" id="UP000049983">
    <property type="component" value="Unassembled WGS sequence"/>
</dbReference>
<dbReference type="RefSeq" id="WP_306359827.1">
    <property type="nucleotide sequence ID" value="NZ_CANKXR010000002.1"/>
</dbReference>
<keyword evidence="5" id="KW-0732">Signal</keyword>
<keyword evidence="1 4" id="KW-0349">Heme</keyword>
<proteinExistence type="predicted"/>
<sequence length="122" mass="12928">MVRQQEAPQSFLAKGHRVGLQGMMVAVLCLSGALSPALAADAAAGKALALQWCSACHLVAEDQPMATSVSLPSFYDMAKDPDWTEATLATFLADPHPKMPNMSLGNREIANLAKYISSLAPE</sequence>
<feature type="domain" description="Cytochrome c" evidence="6">
    <location>
        <begin position="40"/>
        <end position="120"/>
    </location>
</feature>
<dbReference type="STRING" id="311410.LA5095_02111"/>
<evidence type="ECO:0000256" key="5">
    <source>
        <dbReference type="SAM" id="SignalP"/>
    </source>
</evidence>
<evidence type="ECO:0000256" key="3">
    <source>
        <dbReference type="ARBA" id="ARBA00023004"/>
    </source>
</evidence>
<keyword evidence="2 4" id="KW-0479">Metal-binding</keyword>
<protein>
    <submittedName>
        <fullName evidence="7">Cytochrome c552</fullName>
    </submittedName>
</protein>